<evidence type="ECO:0000256" key="1">
    <source>
        <dbReference type="ARBA" id="ARBA00005698"/>
    </source>
</evidence>
<comment type="catalytic activity">
    <reaction evidence="2">
        <text>a quinone + NADH + 5 H(+)(in) = a quinol + NAD(+) + 4 H(+)(out)</text>
        <dbReference type="Rhea" id="RHEA:57888"/>
        <dbReference type="ChEBI" id="CHEBI:15378"/>
        <dbReference type="ChEBI" id="CHEBI:24646"/>
        <dbReference type="ChEBI" id="CHEBI:57540"/>
        <dbReference type="ChEBI" id="CHEBI:57945"/>
        <dbReference type="ChEBI" id="CHEBI:132124"/>
    </reaction>
</comment>
<proteinExistence type="inferred from homology"/>
<dbReference type="InterPro" id="IPR042106">
    <property type="entry name" value="Nuo/plastoQ_OxRdtase_6_NuoJ"/>
</dbReference>
<protein>
    <recommendedName>
        <fullName evidence="2">NADH-quinone oxidoreductase subunit J</fullName>
        <ecNumber evidence="2">7.1.1.-</ecNumber>
    </recommendedName>
</protein>
<dbReference type="RefSeq" id="WP_189572642.1">
    <property type="nucleotide sequence ID" value="NZ_BMXU01000001.1"/>
</dbReference>
<feature type="transmembrane region" description="Helical" evidence="2">
    <location>
        <begin position="32"/>
        <end position="49"/>
    </location>
</feature>
<keyword evidence="4" id="KW-1185">Reference proteome</keyword>
<keyword evidence="3" id="KW-0560">Oxidoreductase</keyword>
<sequence length="209" mass="22299">MGFADLAFLIFAASTILSGLGVILAKNPVHSVLMLILAFISTAGLFVLMGAEYLAFLLVVVYVGAVAVLFLFVVMMLDVDFAELRADYMRYAPLGGVVAVALVALIGLAVGDWHIPEAAVAARTQPTETVLDVTGQEVGNAEQLGMVLYTKYVHFFQIAGLILLVAMVGAITLTFRERRGIKTQDVGAQVGRRREDAVEVVSVPTGRGI</sequence>
<dbReference type="Pfam" id="PF00499">
    <property type="entry name" value="Oxidored_q3"/>
    <property type="match status" value="1"/>
</dbReference>
<keyword evidence="2" id="KW-0812">Transmembrane</keyword>
<dbReference type="PANTHER" id="PTHR33269:SF17">
    <property type="entry name" value="NADH-UBIQUINONE OXIDOREDUCTASE CHAIN 6"/>
    <property type="match status" value="1"/>
</dbReference>
<dbReference type="Gene3D" id="1.20.120.1200">
    <property type="entry name" value="NADH-ubiquinone/plastoquinone oxidoreductase chain 6, subunit NuoJ"/>
    <property type="match status" value="1"/>
</dbReference>
<keyword evidence="2" id="KW-0520">NAD</keyword>
<feature type="transmembrane region" description="Helical" evidence="2">
    <location>
        <begin position="55"/>
        <end position="79"/>
    </location>
</feature>
<reference evidence="4" key="1">
    <citation type="journal article" date="2019" name="Int. J. Syst. Evol. Microbiol.">
        <title>The Global Catalogue of Microorganisms (GCM) 10K type strain sequencing project: providing services to taxonomists for standard genome sequencing and annotation.</title>
        <authorList>
            <consortium name="The Broad Institute Genomics Platform"/>
            <consortium name="The Broad Institute Genome Sequencing Center for Infectious Disease"/>
            <person name="Wu L."/>
            <person name="Ma J."/>
        </authorList>
    </citation>
    <scope>NUCLEOTIDE SEQUENCE [LARGE SCALE GENOMIC DNA]</scope>
    <source>
        <strain evidence="4">KCTC 22245</strain>
    </source>
</reference>
<evidence type="ECO:0000313" key="4">
    <source>
        <dbReference type="Proteomes" id="UP001595607"/>
    </source>
</evidence>
<dbReference type="GO" id="GO:0050136">
    <property type="term" value="F:NADH dehydrogenase (quinone) (non-electrogenic) activity"/>
    <property type="evidence" value="ECO:0007669"/>
    <property type="project" value="UniProtKB-EC"/>
</dbReference>
<comment type="function">
    <text evidence="2">NDH-1 shuttles electrons from NADH, via FMN and iron-sulfur (Fe-S) centers, to quinones in the respiratory chain. Couples the redox reaction to proton translocation (for every two electrons transferred, four hydrogen ions are translocated across the cytoplasmic membrane), and thus conserves the redox energy in a proton gradient.</text>
</comment>
<keyword evidence="2" id="KW-1003">Cell membrane</keyword>
<feature type="transmembrane region" description="Helical" evidence="2">
    <location>
        <begin position="91"/>
        <end position="110"/>
    </location>
</feature>
<comment type="subcellular location">
    <subcellularLocation>
        <location evidence="2">Cell membrane</location>
        <topology evidence="2">Multi-pass membrane protein</topology>
    </subcellularLocation>
</comment>
<keyword evidence="2" id="KW-0472">Membrane</keyword>
<dbReference type="Proteomes" id="UP001595607">
    <property type="component" value="Unassembled WGS sequence"/>
</dbReference>
<gene>
    <name evidence="3" type="ORF">ACFONP_02045</name>
</gene>
<comment type="caution">
    <text evidence="3">The sequence shown here is derived from an EMBL/GenBank/DDBJ whole genome shotgun (WGS) entry which is preliminary data.</text>
</comment>
<comment type="similarity">
    <text evidence="1 2">Belongs to the complex I subunit 6 family.</text>
</comment>
<evidence type="ECO:0000256" key="2">
    <source>
        <dbReference type="RuleBase" id="RU004429"/>
    </source>
</evidence>
<evidence type="ECO:0000313" key="3">
    <source>
        <dbReference type="EMBL" id="MFC3301511.1"/>
    </source>
</evidence>
<organism evidence="3 4">
    <name type="scientific">Parvularcula lutaonensis</name>
    <dbReference type="NCBI Taxonomy" id="491923"/>
    <lineage>
        <taxon>Bacteria</taxon>
        <taxon>Pseudomonadati</taxon>
        <taxon>Pseudomonadota</taxon>
        <taxon>Alphaproteobacteria</taxon>
        <taxon>Parvularculales</taxon>
        <taxon>Parvularculaceae</taxon>
        <taxon>Parvularcula</taxon>
    </lineage>
</organism>
<dbReference type="EMBL" id="JBHRVA010000002">
    <property type="protein sequence ID" value="MFC3301511.1"/>
    <property type="molecule type" value="Genomic_DNA"/>
</dbReference>
<keyword evidence="2" id="KW-0874">Quinone</keyword>
<dbReference type="EC" id="7.1.1.-" evidence="2"/>
<accession>A0ABV7M8K5</accession>
<dbReference type="PANTHER" id="PTHR33269">
    <property type="entry name" value="NADH-UBIQUINONE OXIDOREDUCTASE CHAIN 6"/>
    <property type="match status" value="1"/>
</dbReference>
<name>A0ABV7M8K5_9PROT</name>
<dbReference type="InterPro" id="IPR001457">
    <property type="entry name" value="NADH_UbQ/plastoQ_OxRdtase_su6"/>
</dbReference>
<keyword evidence="2" id="KW-1133">Transmembrane helix</keyword>
<feature type="transmembrane region" description="Helical" evidence="2">
    <location>
        <begin position="152"/>
        <end position="175"/>
    </location>
</feature>
<dbReference type="NCBIfam" id="NF005164">
    <property type="entry name" value="PRK06638.1-4"/>
    <property type="match status" value="1"/>
</dbReference>
<feature type="transmembrane region" description="Helical" evidence="2">
    <location>
        <begin position="6"/>
        <end position="25"/>
    </location>
</feature>